<organism evidence="4 5">
    <name type="scientific">Polyplax serrata</name>
    <name type="common">Common mouse louse</name>
    <dbReference type="NCBI Taxonomy" id="468196"/>
    <lineage>
        <taxon>Eukaryota</taxon>
        <taxon>Metazoa</taxon>
        <taxon>Ecdysozoa</taxon>
        <taxon>Arthropoda</taxon>
        <taxon>Hexapoda</taxon>
        <taxon>Insecta</taxon>
        <taxon>Pterygota</taxon>
        <taxon>Neoptera</taxon>
        <taxon>Paraneoptera</taxon>
        <taxon>Psocodea</taxon>
        <taxon>Troctomorpha</taxon>
        <taxon>Phthiraptera</taxon>
        <taxon>Anoplura</taxon>
        <taxon>Polyplacidae</taxon>
        <taxon>Polyplax</taxon>
    </lineage>
</organism>
<comment type="caution">
    <text evidence="4">The sequence shown here is derived from an EMBL/GenBank/DDBJ whole genome shotgun (WGS) entry which is preliminary data.</text>
</comment>
<feature type="transmembrane region" description="Helical" evidence="2">
    <location>
        <begin position="733"/>
        <end position="751"/>
    </location>
</feature>
<feature type="compositionally biased region" description="Basic and acidic residues" evidence="1">
    <location>
        <begin position="958"/>
        <end position="968"/>
    </location>
</feature>
<feature type="compositionally biased region" description="Basic and acidic residues" evidence="1">
    <location>
        <begin position="980"/>
        <end position="1000"/>
    </location>
</feature>
<feature type="transmembrane region" description="Helical" evidence="2">
    <location>
        <begin position="709"/>
        <end position="726"/>
    </location>
</feature>
<feature type="compositionally biased region" description="Basic and acidic residues" evidence="1">
    <location>
        <begin position="228"/>
        <end position="265"/>
    </location>
</feature>
<feature type="compositionally biased region" description="Acidic residues" evidence="1">
    <location>
        <begin position="1052"/>
        <end position="1065"/>
    </location>
</feature>
<evidence type="ECO:0000313" key="5">
    <source>
        <dbReference type="Proteomes" id="UP001359485"/>
    </source>
</evidence>
<feature type="compositionally biased region" description="Acidic residues" evidence="1">
    <location>
        <begin position="1001"/>
        <end position="1041"/>
    </location>
</feature>
<feature type="transmembrane region" description="Helical" evidence="2">
    <location>
        <begin position="643"/>
        <end position="661"/>
    </location>
</feature>
<feature type="transmembrane region" description="Helical" evidence="2">
    <location>
        <begin position="884"/>
        <end position="904"/>
    </location>
</feature>
<feature type="domain" description="Nose resistant-to-fluoxetine protein N-terminal" evidence="3">
    <location>
        <begin position="287"/>
        <end position="450"/>
    </location>
</feature>
<dbReference type="InterPro" id="IPR002656">
    <property type="entry name" value="Acyl_transf_3_dom"/>
</dbReference>
<keyword evidence="5" id="KW-1185">Reference proteome</keyword>
<keyword evidence="2" id="KW-1133">Transmembrane helix</keyword>
<feature type="transmembrane region" description="Helical" evidence="2">
    <location>
        <begin position="848"/>
        <end position="872"/>
    </location>
</feature>
<keyword evidence="2" id="KW-0472">Membrane</keyword>
<dbReference type="Pfam" id="PF01757">
    <property type="entry name" value="Acyl_transf_3"/>
    <property type="match status" value="1"/>
</dbReference>
<evidence type="ECO:0000259" key="3">
    <source>
        <dbReference type="SMART" id="SM00703"/>
    </source>
</evidence>
<dbReference type="InterPro" id="IPR006621">
    <property type="entry name" value="Nose-resist-to-fluoxetine_N"/>
</dbReference>
<feature type="region of interest" description="Disordered" evidence="1">
    <location>
        <begin position="147"/>
        <end position="169"/>
    </location>
</feature>
<evidence type="ECO:0000256" key="1">
    <source>
        <dbReference type="SAM" id="MobiDB-lite"/>
    </source>
</evidence>
<name>A0ABR1BB20_POLSC</name>
<feature type="compositionally biased region" description="Basic and acidic residues" evidence="1">
    <location>
        <begin position="197"/>
        <end position="218"/>
    </location>
</feature>
<gene>
    <name evidence="4" type="ORF">RUM44_007954</name>
</gene>
<dbReference type="PANTHER" id="PTHR11161">
    <property type="entry name" value="O-ACYLTRANSFERASE"/>
    <property type="match status" value="1"/>
</dbReference>
<feature type="transmembrane region" description="Helical" evidence="2">
    <location>
        <begin position="462"/>
        <end position="482"/>
    </location>
</feature>
<dbReference type="Pfam" id="PF20146">
    <property type="entry name" value="NRF"/>
    <property type="match status" value="1"/>
</dbReference>
<dbReference type="InterPro" id="IPR052728">
    <property type="entry name" value="O2_lipid_transport_reg"/>
</dbReference>
<protein>
    <recommendedName>
        <fullName evidence="3">Nose resistant-to-fluoxetine protein N-terminal domain-containing protein</fullName>
    </recommendedName>
</protein>
<feature type="region of interest" description="Disordered" evidence="1">
    <location>
        <begin position="958"/>
        <end position="1065"/>
    </location>
</feature>
<dbReference type="PANTHER" id="PTHR11161:SF4">
    <property type="entry name" value="DROP DEAD"/>
    <property type="match status" value="1"/>
</dbReference>
<keyword evidence="2" id="KW-0812">Transmembrane</keyword>
<reference evidence="4 5" key="1">
    <citation type="submission" date="2023-09" db="EMBL/GenBank/DDBJ databases">
        <title>Genomes of two closely related lineages of the louse Polyplax serrata with different host specificities.</title>
        <authorList>
            <person name="Martinu J."/>
            <person name="Tarabai H."/>
            <person name="Stefka J."/>
            <person name="Hypsa V."/>
        </authorList>
    </citation>
    <scope>NUCLEOTIDE SEQUENCE [LARGE SCALE GENOMIC DNA]</scope>
    <source>
        <strain evidence="4">98ZLc_SE</strain>
    </source>
</reference>
<dbReference type="EMBL" id="JAWJWF010000002">
    <property type="protein sequence ID" value="KAK6637532.1"/>
    <property type="molecule type" value="Genomic_DNA"/>
</dbReference>
<dbReference type="Proteomes" id="UP001359485">
    <property type="component" value="Unassembled WGS sequence"/>
</dbReference>
<feature type="transmembrane region" description="Helical" evidence="2">
    <location>
        <begin position="810"/>
        <end position="828"/>
    </location>
</feature>
<feature type="region of interest" description="Disordered" evidence="1">
    <location>
        <begin position="186"/>
        <end position="265"/>
    </location>
</feature>
<dbReference type="SMART" id="SM00703">
    <property type="entry name" value="NRF"/>
    <property type="match status" value="1"/>
</dbReference>
<feature type="compositionally biased region" description="Basic and acidic residues" evidence="1">
    <location>
        <begin position="147"/>
        <end position="157"/>
    </location>
</feature>
<evidence type="ECO:0000256" key="2">
    <source>
        <dbReference type="SAM" id="Phobius"/>
    </source>
</evidence>
<proteinExistence type="predicted"/>
<feature type="transmembrane region" description="Helical" evidence="2">
    <location>
        <begin position="924"/>
        <end position="942"/>
    </location>
</feature>
<accession>A0ABR1BB20</accession>
<evidence type="ECO:0000313" key="4">
    <source>
        <dbReference type="EMBL" id="KAK6637532.1"/>
    </source>
</evidence>
<sequence length="1093" mass="124610">MKITFLHLPIKASITYRFLFCFILLVANVNSVVGKSDLRTKLLLQNIRTHLAQKVEEALQKKECESGFILCQETSIKSDEEDTRSIEDLGPTKLVRTHQKQSFKVHVKDEVQSKLSKVQKRVPKKSYKEDIPLKPVRPPKLPKVEIIEKKKDDKKVETPGSEGTKFGKQILQKQILKKFEKPKGEIPSNVVLSGKQKKNEKVGKQETKKEKRVEDMKKMQTLQRQQQKPKEKELKKTEEKRVKKLEKLERTEKEDRKVSKTESPAREAKVFPSGAYFFSMESGNVNGDMCKKHINIYKKQRNKYKMWALMMFDASAKLPSGVLQGNINQYGDFDECLSINAVFKKPDPKGDSLGIKGKYCLANVDLYTELQNDTLYRVLERIKSFSFVSSTVDDPSHFIPRFSSINWGLCVPDTCPAEDVEKLIRFQLSEISETTNVLMNVSVLENNCVVKDNLKFELNGTVLGVLVFYMTVLAAAIYATYLDMSRNGIQQQPELNTLEKQLEEACKDLNDVEDPMAKTTALLPSEKGVLNRLLMAFSLKTNITRLTEDDGNDTIGCINGIKAIFSIMLYLAHKTIPLGFSSFSNRVFLTKVSNEPASVLLRTSIIYTDSFLLISGLLTAYNLSKEISTNGKINWGKRLLARYIRLTPSLLAVLLFYAYVWDHLGSGPLWNTLVKQNAILCQNYMWRNLMYLQNYFAFENMCAPQTHQLALDMQLSAMAPIFVYLLHKYDKTGLGILQAIFMLSSIVRYTATANNELSVVVYHGITVSQLYKTADKLYAQTLHRSSPYLMGVIVGHYLQRLKGKISLSKPLAVIGWIIALLLGFYSLVYPSNMASRSYEYNVTEASQYAALSSVSWSFTLAWLIIVCHLGFGGKLNKLLCNKELLIFSRISYAFYLTQFLVFFYRVGVKRIPEVFSFSGSLNTIEFVIVVTISIVVTLLFDIPMVEIKKIVLDTNSPKREMTSKEAENPNKQGEEEDNYKDDKKAVLQDDTKKELERGMEEDNEDVVESIEETMEQDIEEEVEKDVEELEGAAEEDLEEITDESKKHNYGADSDEADAEETDDGDEIFVVRPLRRSFNINFDEQEDWLGKMSD</sequence>